<feature type="domain" description="Pre-mRNA-splicing factor 3" evidence="8">
    <location>
        <begin position="268"/>
        <end position="482"/>
    </location>
</feature>
<evidence type="ECO:0000256" key="4">
    <source>
        <dbReference type="ARBA" id="ARBA00023242"/>
    </source>
</evidence>
<feature type="coiled-coil region" evidence="5">
    <location>
        <begin position="293"/>
        <end position="320"/>
    </location>
</feature>
<evidence type="ECO:0000259" key="7">
    <source>
        <dbReference type="Pfam" id="PF06544"/>
    </source>
</evidence>
<reference evidence="10" key="1">
    <citation type="submission" date="2022-10" db="EMBL/GenBank/DDBJ databases">
        <title>Genome assembly of Pristionchus species.</title>
        <authorList>
            <person name="Yoshida K."/>
            <person name="Sommer R.J."/>
        </authorList>
    </citation>
    <scope>NUCLEOTIDE SEQUENCE [LARGE SCALE GENOMIC DNA]</scope>
    <source>
        <strain evidence="10">RS5460</strain>
    </source>
</reference>
<organism evidence="9 10">
    <name type="scientific">Pristionchus mayeri</name>
    <dbReference type="NCBI Taxonomy" id="1317129"/>
    <lineage>
        <taxon>Eukaryota</taxon>
        <taxon>Metazoa</taxon>
        <taxon>Ecdysozoa</taxon>
        <taxon>Nematoda</taxon>
        <taxon>Chromadorea</taxon>
        <taxon>Rhabditida</taxon>
        <taxon>Rhabditina</taxon>
        <taxon>Diplogasteromorpha</taxon>
        <taxon>Diplogasteroidea</taxon>
        <taxon>Neodiplogasteridae</taxon>
        <taxon>Pristionchus</taxon>
    </lineage>
</organism>
<evidence type="ECO:0008006" key="11">
    <source>
        <dbReference type="Google" id="ProtNLM"/>
    </source>
</evidence>
<dbReference type="Pfam" id="PF08572">
    <property type="entry name" value="PRP3"/>
    <property type="match status" value="1"/>
</dbReference>
<dbReference type="CDD" id="cd24162">
    <property type="entry name" value="Prp3_C"/>
    <property type="match status" value="1"/>
</dbReference>
<dbReference type="InterPro" id="IPR013881">
    <property type="entry name" value="Pre-mRNA_splic_Prp3_dom"/>
</dbReference>
<evidence type="ECO:0000256" key="6">
    <source>
        <dbReference type="SAM" id="MobiDB-lite"/>
    </source>
</evidence>
<sequence>FQMGKKEDIDEICERYLNRREERQRVAECVERCLRKGYDYDQLKDRLGDCVSDSHKASKLISAFSTSISQFKKRSKFTEGSREKERDRKDDKKEKESDRRDKENKDDNGGIPSIDKEEVKRIAQEMLARKVKQEQDRKSRVVTEDELREKELRYKAQQEILDAKLRLNIPSVPLSAAQKEQLQKLQPKDRSAALDPAEAMTYMNLSMNKKSRMEELKAKLAKSSATLAKLPTATAIAAAKVEAALAPPPAKKEKKEEVVVEEKKEETEFVDPRLILKSATRGKRVMAFHEKGEFEQIANKQRAKAKLEKLQQEISKAAKQTGISSAVKLAMVTPAGTSKVEMIPPIEWWDQVVIEADDYETLPSEGDATRYENTISDLIEHPIKLQPPNESLQPHYLRVYLTTKERKKIRRQNRKETLKEKQEKIRLGLEKPPEPKMKLSNLMRVLGTDAIQDPTKMEAHVRKQMMERQKKHEKENEERKLTKEQKAAKKTKKLSEDVSLGVHVAVYRIKSLVHPAKKFKVEMNAKQLQMTGAILMHKDMNVVVVEGGPKQHKFYKNLLLSRVKWEEEIIGEKKAAVDKDQPGERNKCELIWEGIVKKRAFRDLRVHTATIEKQAREILEKHGVAHYWDLAYSTTILLEGQNSLEV</sequence>
<dbReference type="GO" id="GO:0046540">
    <property type="term" value="C:U4/U6 x U5 tri-snRNP complex"/>
    <property type="evidence" value="ECO:0007669"/>
    <property type="project" value="InterPro"/>
</dbReference>
<comment type="subcellular location">
    <subcellularLocation>
        <location evidence="1">Nucleus</location>
    </subcellularLocation>
</comment>
<feature type="non-terminal residue" evidence="9">
    <location>
        <position position="1"/>
    </location>
</feature>
<feature type="compositionally biased region" description="Basic and acidic residues" evidence="6">
    <location>
        <begin position="76"/>
        <end position="119"/>
    </location>
</feature>
<feature type="compositionally biased region" description="Basic and acidic residues" evidence="6">
    <location>
        <begin position="466"/>
        <end position="487"/>
    </location>
</feature>
<gene>
    <name evidence="9" type="ORF">PMAYCL1PPCAC_12094</name>
</gene>
<feature type="domain" description="Small nuclear ribonucleoprotein Prp3 C-terminal" evidence="7">
    <location>
        <begin position="505"/>
        <end position="631"/>
    </location>
</feature>
<evidence type="ECO:0000256" key="3">
    <source>
        <dbReference type="ARBA" id="ARBA00023187"/>
    </source>
</evidence>
<dbReference type="EMBL" id="BTRK01000003">
    <property type="protein sequence ID" value="GMR41899.1"/>
    <property type="molecule type" value="Genomic_DNA"/>
</dbReference>
<keyword evidence="2" id="KW-0507">mRNA processing</keyword>
<evidence type="ECO:0000313" key="10">
    <source>
        <dbReference type="Proteomes" id="UP001328107"/>
    </source>
</evidence>
<dbReference type="PANTHER" id="PTHR14212">
    <property type="entry name" value="U4/U6-ASSOCIATED RNA SPLICING FACTOR-RELATED"/>
    <property type="match status" value="1"/>
</dbReference>
<dbReference type="InterPro" id="IPR010541">
    <property type="entry name" value="Prp3_C"/>
</dbReference>
<evidence type="ECO:0000256" key="2">
    <source>
        <dbReference type="ARBA" id="ARBA00022664"/>
    </source>
</evidence>
<keyword evidence="10" id="KW-1185">Reference proteome</keyword>
<dbReference type="PANTHER" id="PTHR14212:SF0">
    <property type="entry name" value="U4_U6 SMALL NUCLEAR RIBONUCLEOPROTEIN PRP3"/>
    <property type="match status" value="1"/>
</dbReference>
<dbReference type="AlphaFoldDB" id="A0AAN5CFW9"/>
<feature type="region of interest" description="Disordered" evidence="6">
    <location>
        <begin position="466"/>
        <end position="490"/>
    </location>
</feature>
<evidence type="ECO:0000313" key="9">
    <source>
        <dbReference type="EMBL" id="GMR41899.1"/>
    </source>
</evidence>
<evidence type="ECO:0000256" key="1">
    <source>
        <dbReference type="ARBA" id="ARBA00004123"/>
    </source>
</evidence>
<dbReference type="InterPro" id="IPR027104">
    <property type="entry name" value="Prp3"/>
</dbReference>
<proteinExistence type="predicted"/>
<keyword evidence="3" id="KW-0508">mRNA splicing</keyword>
<evidence type="ECO:0000259" key="8">
    <source>
        <dbReference type="Pfam" id="PF08572"/>
    </source>
</evidence>
<comment type="caution">
    <text evidence="9">The sequence shown here is derived from an EMBL/GenBank/DDBJ whole genome shotgun (WGS) entry which is preliminary data.</text>
</comment>
<keyword evidence="5" id="KW-0175">Coiled coil</keyword>
<feature type="region of interest" description="Disordered" evidence="6">
    <location>
        <begin position="69"/>
        <end position="119"/>
    </location>
</feature>
<protein>
    <recommendedName>
        <fullName evidence="11">Pre-mRNA processing factor 3</fullName>
    </recommendedName>
</protein>
<evidence type="ECO:0000256" key="5">
    <source>
        <dbReference type="SAM" id="Coils"/>
    </source>
</evidence>
<dbReference type="Proteomes" id="UP001328107">
    <property type="component" value="Unassembled WGS sequence"/>
</dbReference>
<keyword evidence="4" id="KW-0539">Nucleus</keyword>
<dbReference type="Pfam" id="PF06544">
    <property type="entry name" value="Prp3_C"/>
    <property type="match status" value="1"/>
</dbReference>
<name>A0AAN5CFW9_9BILA</name>
<accession>A0AAN5CFW9</accession>
<dbReference type="GO" id="GO:0000398">
    <property type="term" value="P:mRNA splicing, via spliceosome"/>
    <property type="evidence" value="ECO:0007669"/>
    <property type="project" value="InterPro"/>
</dbReference>